<keyword evidence="3" id="KW-1185">Reference proteome</keyword>
<reference evidence="2 3" key="1">
    <citation type="journal article" date="2007" name="Nature">
        <title>Evolution of genes and genomes on the Drosophila phylogeny.</title>
        <authorList>
            <consortium name="Drosophila 12 Genomes Consortium"/>
            <person name="Clark A.G."/>
            <person name="Eisen M.B."/>
            <person name="Smith D.R."/>
            <person name="Bergman C.M."/>
            <person name="Oliver B."/>
            <person name="Markow T.A."/>
            <person name="Kaufman T.C."/>
            <person name="Kellis M."/>
            <person name="Gelbart W."/>
            <person name="Iyer V.N."/>
            <person name="Pollard D.A."/>
            <person name="Sackton T.B."/>
            <person name="Larracuente A.M."/>
            <person name="Singh N.D."/>
            <person name="Abad J.P."/>
            <person name="Abt D.N."/>
            <person name="Adryan B."/>
            <person name="Aguade M."/>
            <person name="Akashi H."/>
            <person name="Anderson W.W."/>
            <person name="Aquadro C.F."/>
            <person name="Ardell D.H."/>
            <person name="Arguello R."/>
            <person name="Artieri C.G."/>
            <person name="Barbash D.A."/>
            <person name="Barker D."/>
            <person name="Barsanti P."/>
            <person name="Batterham P."/>
            <person name="Batzoglou S."/>
            <person name="Begun D."/>
            <person name="Bhutkar A."/>
            <person name="Blanco E."/>
            <person name="Bosak S.A."/>
            <person name="Bradley R.K."/>
            <person name="Brand A.D."/>
            <person name="Brent M.R."/>
            <person name="Brooks A.N."/>
            <person name="Brown R.H."/>
            <person name="Butlin R.K."/>
            <person name="Caggese C."/>
            <person name="Calvi B.R."/>
            <person name="Bernardo de Carvalho A."/>
            <person name="Caspi A."/>
            <person name="Castrezana S."/>
            <person name="Celniker S.E."/>
            <person name="Chang J.L."/>
            <person name="Chapple C."/>
            <person name="Chatterji S."/>
            <person name="Chinwalla A."/>
            <person name="Civetta A."/>
            <person name="Clifton S.W."/>
            <person name="Comeron J.M."/>
            <person name="Costello J.C."/>
            <person name="Coyne J.A."/>
            <person name="Daub J."/>
            <person name="David R.G."/>
            <person name="Delcher A.L."/>
            <person name="Delehaunty K."/>
            <person name="Do C.B."/>
            <person name="Ebling H."/>
            <person name="Edwards K."/>
            <person name="Eickbush T."/>
            <person name="Evans J.D."/>
            <person name="Filipski A."/>
            <person name="Findeiss S."/>
            <person name="Freyhult E."/>
            <person name="Fulton L."/>
            <person name="Fulton R."/>
            <person name="Garcia A.C."/>
            <person name="Gardiner A."/>
            <person name="Garfield D.A."/>
            <person name="Garvin B.E."/>
            <person name="Gibson G."/>
            <person name="Gilbert D."/>
            <person name="Gnerre S."/>
            <person name="Godfrey J."/>
            <person name="Good R."/>
            <person name="Gotea V."/>
            <person name="Gravely B."/>
            <person name="Greenberg A.J."/>
            <person name="Griffiths-Jones S."/>
            <person name="Gross S."/>
            <person name="Guigo R."/>
            <person name="Gustafson E.A."/>
            <person name="Haerty W."/>
            <person name="Hahn M.W."/>
            <person name="Halligan D.L."/>
            <person name="Halpern A.L."/>
            <person name="Halter G.M."/>
            <person name="Han M.V."/>
            <person name="Heger A."/>
            <person name="Hillier L."/>
            <person name="Hinrichs A.S."/>
            <person name="Holmes I."/>
            <person name="Hoskins R.A."/>
            <person name="Hubisz M.J."/>
            <person name="Hultmark D."/>
            <person name="Huntley M.A."/>
            <person name="Jaffe D.B."/>
            <person name="Jagadeeshan S."/>
            <person name="Jeck W.R."/>
            <person name="Johnson J."/>
            <person name="Jones C.D."/>
            <person name="Jordan W.C."/>
            <person name="Karpen G.H."/>
            <person name="Kataoka E."/>
            <person name="Keightley P.D."/>
            <person name="Kheradpour P."/>
            <person name="Kirkness E.F."/>
            <person name="Koerich L.B."/>
            <person name="Kristiansen K."/>
            <person name="Kudrna D."/>
            <person name="Kulathinal R.J."/>
            <person name="Kumar S."/>
            <person name="Kwok R."/>
            <person name="Lander E."/>
            <person name="Langley C.H."/>
            <person name="Lapoint R."/>
            <person name="Lazzaro B.P."/>
            <person name="Lee S.J."/>
            <person name="Levesque L."/>
            <person name="Li R."/>
            <person name="Lin C.F."/>
            <person name="Lin M.F."/>
            <person name="Lindblad-Toh K."/>
            <person name="Llopart A."/>
            <person name="Long M."/>
            <person name="Low L."/>
            <person name="Lozovsky E."/>
            <person name="Lu J."/>
            <person name="Luo M."/>
            <person name="Machado C.A."/>
            <person name="Makalowski W."/>
            <person name="Marzo M."/>
            <person name="Matsuda M."/>
            <person name="Matzkin L."/>
            <person name="McAllister B."/>
            <person name="McBride C.S."/>
            <person name="McKernan B."/>
            <person name="McKernan K."/>
            <person name="Mendez-Lago M."/>
            <person name="Minx P."/>
            <person name="Mollenhauer M.U."/>
            <person name="Montooth K."/>
            <person name="Mount S.M."/>
            <person name="Mu X."/>
            <person name="Myers E."/>
            <person name="Negre B."/>
            <person name="Newfeld S."/>
            <person name="Nielsen R."/>
            <person name="Noor M.A."/>
            <person name="O'Grady P."/>
            <person name="Pachter L."/>
            <person name="Papaceit M."/>
            <person name="Parisi M.J."/>
            <person name="Parisi M."/>
            <person name="Parts L."/>
            <person name="Pedersen J.S."/>
            <person name="Pesole G."/>
            <person name="Phillippy A.M."/>
            <person name="Ponting C.P."/>
            <person name="Pop M."/>
            <person name="Porcelli D."/>
            <person name="Powell J.R."/>
            <person name="Prohaska S."/>
            <person name="Pruitt K."/>
            <person name="Puig M."/>
            <person name="Quesneville H."/>
            <person name="Ram K.R."/>
            <person name="Rand D."/>
            <person name="Rasmussen M.D."/>
            <person name="Reed L.K."/>
            <person name="Reenan R."/>
            <person name="Reily A."/>
            <person name="Remington K.A."/>
            <person name="Rieger T.T."/>
            <person name="Ritchie M.G."/>
            <person name="Robin C."/>
            <person name="Rogers Y.H."/>
            <person name="Rohde C."/>
            <person name="Rozas J."/>
            <person name="Rubenfield M.J."/>
            <person name="Ruiz A."/>
            <person name="Russo S."/>
            <person name="Salzberg S.L."/>
            <person name="Sanchez-Gracia A."/>
            <person name="Saranga D.J."/>
            <person name="Sato H."/>
            <person name="Schaeffer S.W."/>
            <person name="Schatz M.C."/>
            <person name="Schlenke T."/>
            <person name="Schwartz R."/>
            <person name="Segarra C."/>
            <person name="Singh R.S."/>
            <person name="Sirot L."/>
            <person name="Sirota M."/>
            <person name="Sisneros N.B."/>
            <person name="Smith C.D."/>
            <person name="Smith T.F."/>
            <person name="Spieth J."/>
            <person name="Stage D.E."/>
            <person name="Stark A."/>
            <person name="Stephan W."/>
            <person name="Strausberg R.L."/>
            <person name="Strempel S."/>
            <person name="Sturgill D."/>
            <person name="Sutton G."/>
            <person name="Sutton G.G."/>
            <person name="Tao W."/>
            <person name="Teichmann S."/>
            <person name="Tobari Y.N."/>
            <person name="Tomimura Y."/>
            <person name="Tsolas J.M."/>
            <person name="Valente V.L."/>
            <person name="Venter E."/>
            <person name="Venter J.C."/>
            <person name="Vicario S."/>
            <person name="Vieira F.G."/>
            <person name="Vilella A.J."/>
            <person name="Villasante A."/>
            <person name="Walenz B."/>
            <person name="Wang J."/>
            <person name="Wasserman M."/>
            <person name="Watts T."/>
            <person name="Wilson D."/>
            <person name="Wilson R.K."/>
            <person name="Wing R.A."/>
            <person name="Wolfner M.F."/>
            <person name="Wong A."/>
            <person name="Wong G.K."/>
            <person name="Wu C.I."/>
            <person name="Wu G."/>
            <person name="Yamamoto D."/>
            <person name="Yang H.P."/>
            <person name="Yang S.P."/>
            <person name="Yorke J.A."/>
            <person name="Yoshida K."/>
            <person name="Zdobnov E."/>
            <person name="Zhang P."/>
            <person name="Zhang Y."/>
            <person name="Zimin A.V."/>
            <person name="Baldwin J."/>
            <person name="Abdouelleil A."/>
            <person name="Abdulkadir J."/>
            <person name="Abebe A."/>
            <person name="Abera B."/>
            <person name="Abreu J."/>
            <person name="Acer S.C."/>
            <person name="Aftuck L."/>
            <person name="Alexander A."/>
            <person name="An P."/>
            <person name="Anderson E."/>
            <person name="Anderson S."/>
            <person name="Arachi H."/>
            <person name="Azer M."/>
            <person name="Bachantsang P."/>
            <person name="Barry A."/>
            <person name="Bayul T."/>
            <person name="Berlin A."/>
            <person name="Bessette D."/>
            <person name="Bloom T."/>
            <person name="Blye J."/>
            <person name="Boguslavskiy L."/>
            <person name="Bonnet C."/>
            <person name="Boukhgalter B."/>
            <person name="Bourzgui I."/>
            <person name="Brown A."/>
            <person name="Cahill P."/>
            <person name="Channer S."/>
            <person name="Cheshatsang Y."/>
            <person name="Chuda L."/>
            <person name="Citroen M."/>
            <person name="Collymore A."/>
            <person name="Cooke P."/>
            <person name="Costello M."/>
            <person name="D'Aco K."/>
            <person name="Daza R."/>
            <person name="De Haan G."/>
            <person name="DeGray S."/>
            <person name="DeMaso C."/>
            <person name="Dhargay N."/>
            <person name="Dooley K."/>
            <person name="Dooley E."/>
            <person name="Doricent M."/>
            <person name="Dorje P."/>
            <person name="Dorjee K."/>
            <person name="Dupes A."/>
            <person name="Elong R."/>
            <person name="Falk J."/>
            <person name="Farina A."/>
            <person name="Faro S."/>
            <person name="Ferguson D."/>
            <person name="Fisher S."/>
            <person name="Foley C.D."/>
            <person name="Franke A."/>
            <person name="Friedrich D."/>
            <person name="Gadbois L."/>
            <person name="Gearin G."/>
            <person name="Gearin C.R."/>
            <person name="Giannoukos G."/>
            <person name="Goode T."/>
            <person name="Graham J."/>
            <person name="Grandbois E."/>
            <person name="Grewal S."/>
            <person name="Gyaltsen K."/>
            <person name="Hafez N."/>
            <person name="Hagos B."/>
            <person name="Hall J."/>
            <person name="Henson C."/>
            <person name="Hollinger A."/>
            <person name="Honan T."/>
            <person name="Huard M.D."/>
            <person name="Hughes L."/>
            <person name="Hurhula B."/>
            <person name="Husby M.E."/>
            <person name="Kamat A."/>
            <person name="Kanga B."/>
            <person name="Kashin S."/>
            <person name="Khazanovich D."/>
            <person name="Kisner P."/>
            <person name="Lance K."/>
            <person name="Lara M."/>
            <person name="Lee W."/>
            <person name="Lennon N."/>
            <person name="Letendre F."/>
            <person name="LeVine R."/>
            <person name="Lipovsky A."/>
            <person name="Liu X."/>
            <person name="Liu J."/>
            <person name="Liu S."/>
            <person name="Lokyitsang T."/>
            <person name="Lokyitsang Y."/>
            <person name="Lubonja R."/>
            <person name="Lui A."/>
            <person name="MacDonald P."/>
            <person name="Magnisalis V."/>
            <person name="Maru K."/>
            <person name="Matthews C."/>
            <person name="McCusker W."/>
            <person name="McDonough S."/>
            <person name="Mehta T."/>
            <person name="Meldrim J."/>
            <person name="Meneus L."/>
            <person name="Mihai O."/>
            <person name="Mihalev A."/>
            <person name="Mihova T."/>
            <person name="Mittelman R."/>
            <person name="Mlenga V."/>
            <person name="Montmayeur A."/>
            <person name="Mulrain L."/>
            <person name="Navidi A."/>
            <person name="Naylor J."/>
            <person name="Negash T."/>
            <person name="Nguyen T."/>
            <person name="Nguyen N."/>
            <person name="Nicol R."/>
            <person name="Norbu C."/>
            <person name="Norbu N."/>
            <person name="Novod N."/>
            <person name="O'Neill B."/>
            <person name="Osman S."/>
            <person name="Markiewicz E."/>
            <person name="Oyono O.L."/>
            <person name="Patti C."/>
            <person name="Phunkhang P."/>
            <person name="Pierre F."/>
            <person name="Priest M."/>
            <person name="Raghuraman S."/>
            <person name="Rege F."/>
            <person name="Reyes R."/>
            <person name="Rise C."/>
            <person name="Rogov P."/>
            <person name="Ross K."/>
            <person name="Ryan E."/>
            <person name="Settipalli S."/>
            <person name="Shea T."/>
            <person name="Sherpa N."/>
            <person name="Shi L."/>
            <person name="Shih D."/>
            <person name="Sparrow T."/>
            <person name="Spaulding J."/>
            <person name="Stalker J."/>
            <person name="Stange-Thomann N."/>
            <person name="Stavropoulos S."/>
            <person name="Stone C."/>
            <person name="Strader C."/>
            <person name="Tesfaye S."/>
            <person name="Thomson T."/>
            <person name="Thoulutsang Y."/>
            <person name="Thoulutsang D."/>
            <person name="Topham K."/>
            <person name="Topping I."/>
            <person name="Tsamla T."/>
            <person name="Vassiliev H."/>
            <person name="Vo A."/>
            <person name="Wangchuk T."/>
            <person name="Wangdi T."/>
            <person name="Weiand M."/>
            <person name="Wilkinson J."/>
            <person name="Wilson A."/>
            <person name="Yadav S."/>
            <person name="Young G."/>
            <person name="Yu Q."/>
            <person name="Zembek L."/>
            <person name="Zhong D."/>
            <person name="Zimmer A."/>
            <person name="Zwirko Z."/>
            <person name="Jaffe D.B."/>
            <person name="Alvarez P."/>
            <person name="Brockman W."/>
            <person name="Butler J."/>
            <person name="Chin C."/>
            <person name="Gnerre S."/>
            <person name="Grabherr M."/>
            <person name="Kleber M."/>
            <person name="Mauceli E."/>
            <person name="MacCallum I."/>
        </authorList>
    </citation>
    <scope>NUCLEOTIDE SEQUENCE [LARGE SCALE GENOMIC DNA]</scope>
    <source>
        <strain evidence="3">Tucson 14030-0811.24</strain>
    </source>
</reference>
<gene>
    <name evidence="2" type="primary">Dwil\GK27616</name>
    <name evidence="2" type="ORF">Dwil_GK27616</name>
</gene>
<dbReference type="EMBL" id="CH964294">
    <property type="protein sequence ID" value="KRG00396.1"/>
    <property type="molecule type" value="Genomic_DNA"/>
</dbReference>
<dbReference type="InterPro" id="IPR043502">
    <property type="entry name" value="DNA/RNA_pol_sf"/>
</dbReference>
<dbReference type="Pfam" id="PF00078">
    <property type="entry name" value="RVT_1"/>
    <property type="match status" value="1"/>
</dbReference>
<dbReference type="InParanoid" id="A0A0Q9WWL7"/>
<evidence type="ECO:0000313" key="2">
    <source>
        <dbReference type="EMBL" id="KRG00396.1"/>
    </source>
</evidence>
<dbReference type="PANTHER" id="PTHR19446">
    <property type="entry name" value="REVERSE TRANSCRIPTASES"/>
    <property type="match status" value="1"/>
</dbReference>
<organism evidence="2 3">
    <name type="scientific">Drosophila willistoni</name>
    <name type="common">Fruit fly</name>
    <dbReference type="NCBI Taxonomy" id="7260"/>
    <lineage>
        <taxon>Eukaryota</taxon>
        <taxon>Metazoa</taxon>
        <taxon>Ecdysozoa</taxon>
        <taxon>Arthropoda</taxon>
        <taxon>Hexapoda</taxon>
        <taxon>Insecta</taxon>
        <taxon>Pterygota</taxon>
        <taxon>Neoptera</taxon>
        <taxon>Endopterygota</taxon>
        <taxon>Diptera</taxon>
        <taxon>Brachycera</taxon>
        <taxon>Muscomorpha</taxon>
        <taxon>Ephydroidea</taxon>
        <taxon>Drosophilidae</taxon>
        <taxon>Drosophila</taxon>
        <taxon>Sophophora</taxon>
    </lineage>
</organism>
<dbReference type="PROSITE" id="PS50878">
    <property type="entry name" value="RT_POL"/>
    <property type="match status" value="1"/>
</dbReference>
<dbReference type="Proteomes" id="UP000007798">
    <property type="component" value="Unassembled WGS sequence"/>
</dbReference>
<feature type="non-terminal residue" evidence="2">
    <location>
        <position position="1"/>
    </location>
</feature>
<protein>
    <recommendedName>
        <fullName evidence="1">Reverse transcriptase domain-containing protein</fullName>
    </recommendedName>
</protein>
<dbReference type="OrthoDB" id="6769924at2759"/>
<dbReference type="GO" id="GO:0071897">
    <property type="term" value="P:DNA biosynthetic process"/>
    <property type="evidence" value="ECO:0007669"/>
    <property type="project" value="UniProtKB-ARBA"/>
</dbReference>
<dbReference type="STRING" id="7260.A0A0Q9WWL7"/>
<feature type="domain" description="Reverse transcriptase" evidence="1">
    <location>
        <begin position="1"/>
        <end position="160"/>
    </location>
</feature>
<evidence type="ECO:0000259" key="1">
    <source>
        <dbReference type="PROSITE" id="PS50878"/>
    </source>
</evidence>
<name>A0A0Q9WWL7_DROWI</name>
<proteinExistence type="predicted"/>
<dbReference type="InterPro" id="IPR000477">
    <property type="entry name" value="RT_dom"/>
</dbReference>
<accession>A0A0Q9WWL7</accession>
<dbReference type="SUPFAM" id="SSF56672">
    <property type="entry name" value="DNA/RNA polymerases"/>
    <property type="match status" value="1"/>
</dbReference>
<evidence type="ECO:0000313" key="3">
    <source>
        <dbReference type="Proteomes" id="UP000007798"/>
    </source>
</evidence>
<sequence>AFNSAEWSRIMGSLASFGVQGNLLHIVDSYFTNRRLRYSTVDGLEEYSISAGVPQGSVLCPLLWNSMFDGVLRLNFDPGTRIFRFADDIAVVVTEKELAVAEQKCNNSIATIGRWLAVAGLELAAHKTEAPVYGKKYEANMWLDGSNDGRNLRRAVGLTALSQTYNSG</sequence>
<dbReference type="AlphaFoldDB" id="A0A0Q9WWL7"/>